<evidence type="ECO:0000256" key="1">
    <source>
        <dbReference type="SAM" id="Phobius"/>
    </source>
</evidence>
<feature type="transmembrane region" description="Helical" evidence="1">
    <location>
        <begin position="228"/>
        <end position="249"/>
    </location>
</feature>
<accession>F9NYD4</accession>
<name>F9NYD4_9ACTN</name>
<dbReference type="EMBL" id="AFUN01000048">
    <property type="protein sequence ID" value="EGR92659.1"/>
    <property type="molecule type" value="Genomic_DNA"/>
</dbReference>
<keyword evidence="1" id="KW-1133">Transmembrane helix</keyword>
<feature type="transmembrane region" description="Helical" evidence="1">
    <location>
        <begin position="179"/>
        <end position="198"/>
    </location>
</feature>
<evidence type="ECO:0000313" key="2">
    <source>
        <dbReference type="EMBL" id="EGR92659.1"/>
    </source>
</evidence>
<protein>
    <submittedName>
        <fullName evidence="2">Uncharacterized protein</fullName>
    </submittedName>
</protein>
<dbReference type="Proteomes" id="UP000007832">
    <property type="component" value="Unassembled WGS sequence"/>
</dbReference>
<sequence>MLRLDTSLFSGVQRDAYFASGYTSAARSSPHGIPLHVIEHGSCDGQWSHVQLHCAARPMGLGAWQVQDVVVTLRESSTLWAIVAGLMGAGLAARTAPSDMVVGAAPARSILGIHWHWFWRQTAALLIGTVIAAVPLVVKTWLNATPTVAEASDLIVVLLSFAALVAVAHLVAAMVSHPIVWLVAPVVCIVLVEMPIIVNGNLLANTGHGSVAFAWSLGMSEPSGTHTVTVAAVVMRAIFFCVVTLSCILTASRWSKVRADRFWWRRVAPCAALIAPPLIIAVVGVVLPVPLFRDAPLAFECSSHEGVRVCVTPPHRSLASSYAKPAQRVLSVLPQTVVSRDVLLTESGYQAHPGQLVIDLGRPTSYGPQQLSDLTGEGLAQSFSGRDACTFMSQTGGGELTSQQTGALNGVNSVERTILRLAGFQHDDVTSSERNSLDSMDITAFRHWYTKHYRAVSTCSLTPSDLHR</sequence>
<reference evidence="2 3" key="1">
    <citation type="submission" date="2011-07" db="EMBL/GenBank/DDBJ databases">
        <title>Genome Sequence of Propionibacterium acnes SK182B-JCVI.</title>
        <authorList>
            <person name="Durkin A.S."/>
            <person name="Madupu R."/>
            <person name="Hostetler J."/>
            <person name="Radune D."/>
            <person name="Torralba M."/>
            <person name="Methe B."/>
            <person name="Sutton G."/>
            <person name="Strausberg R.L."/>
            <person name="Nelson K.E."/>
        </authorList>
    </citation>
    <scope>NUCLEOTIDE SEQUENCE [LARGE SCALE GENOMIC DNA]</scope>
    <source>
        <strain evidence="2 3">SK182B-JCVI</strain>
    </source>
</reference>
<dbReference type="eggNOG" id="ENOG5033K3K">
    <property type="taxonomic scope" value="Bacteria"/>
</dbReference>
<gene>
    <name evidence="2" type="ORF">HMPREF1162_2321</name>
</gene>
<feature type="transmembrane region" description="Helical" evidence="1">
    <location>
        <begin position="270"/>
        <end position="292"/>
    </location>
</feature>
<proteinExistence type="predicted"/>
<feature type="transmembrane region" description="Helical" evidence="1">
    <location>
        <begin position="123"/>
        <end position="142"/>
    </location>
</feature>
<organism evidence="2 3">
    <name type="scientific">[Propionibacterium] namnetense SK182B-JCVI</name>
    <dbReference type="NCBI Taxonomy" id="1051006"/>
    <lineage>
        <taxon>Bacteria</taxon>
        <taxon>Bacillati</taxon>
        <taxon>Actinomycetota</taxon>
        <taxon>Actinomycetes</taxon>
        <taxon>Propionibacteriales</taxon>
        <taxon>Propionibacteriaceae</taxon>
        <taxon>Cutibacterium</taxon>
    </lineage>
</organism>
<dbReference type="STRING" id="1574624.GCA_001642025_01086"/>
<keyword evidence="1" id="KW-0812">Transmembrane</keyword>
<evidence type="ECO:0000313" key="3">
    <source>
        <dbReference type="Proteomes" id="UP000007832"/>
    </source>
</evidence>
<dbReference type="PATRIC" id="fig|1051006.4.peg.2282"/>
<feature type="transmembrane region" description="Helical" evidence="1">
    <location>
        <begin position="154"/>
        <end position="172"/>
    </location>
</feature>
<dbReference type="AlphaFoldDB" id="F9NYD4"/>
<keyword evidence="1" id="KW-0472">Membrane</keyword>
<comment type="caution">
    <text evidence="2">The sequence shown here is derived from an EMBL/GenBank/DDBJ whole genome shotgun (WGS) entry which is preliminary data.</text>
</comment>